<reference evidence="2 3" key="1">
    <citation type="submission" date="2019-04" db="EMBL/GenBank/DDBJ databases">
        <title>Genome sequence of Bacillus hwajinpoensis strain Y2.</title>
        <authorList>
            <person name="Fair J.L."/>
            <person name="Maclea K.S."/>
        </authorList>
    </citation>
    <scope>NUCLEOTIDE SEQUENCE [LARGE SCALE GENOMIC DNA]</scope>
    <source>
        <strain evidence="2 3">Y2</strain>
    </source>
</reference>
<dbReference type="EMBL" id="SWFM01000006">
    <property type="protein sequence ID" value="TKD68376.1"/>
    <property type="molecule type" value="Genomic_DNA"/>
</dbReference>
<dbReference type="Gene3D" id="3.40.50.150">
    <property type="entry name" value="Vaccinia Virus protein VP39"/>
    <property type="match status" value="1"/>
</dbReference>
<dbReference type="Pfam" id="PF08241">
    <property type="entry name" value="Methyltransf_11"/>
    <property type="match status" value="1"/>
</dbReference>
<organism evidence="2 3">
    <name type="scientific">Guptibacillus hwajinpoensis</name>
    <dbReference type="NCBI Taxonomy" id="208199"/>
    <lineage>
        <taxon>Bacteria</taxon>
        <taxon>Bacillati</taxon>
        <taxon>Bacillota</taxon>
        <taxon>Bacilli</taxon>
        <taxon>Bacillales</taxon>
        <taxon>Guptibacillaceae</taxon>
        <taxon>Guptibacillus</taxon>
    </lineage>
</organism>
<feature type="domain" description="Methyltransferase type 11" evidence="1">
    <location>
        <begin position="66"/>
        <end position="156"/>
    </location>
</feature>
<dbReference type="Proteomes" id="UP000310541">
    <property type="component" value="Unassembled WGS sequence"/>
</dbReference>
<evidence type="ECO:0000313" key="2">
    <source>
        <dbReference type="EMBL" id="TKD68376.1"/>
    </source>
</evidence>
<dbReference type="CDD" id="cd02440">
    <property type="entry name" value="AdoMet_MTases"/>
    <property type="match status" value="1"/>
</dbReference>
<dbReference type="GO" id="GO:0032259">
    <property type="term" value="P:methylation"/>
    <property type="evidence" value="ECO:0007669"/>
    <property type="project" value="UniProtKB-KW"/>
</dbReference>
<evidence type="ECO:0000259" key="1">
    <source>
        <dbReference type="Pfam" id="PF08241"/>
    </source>
</evidence>
<keyword evidence="2" id="KW-0808">Transferase</keyword>
<evidence type="ECO:0000313" key="3">
    <source>
        <dbReference type="Proteomes" id="UP000310541"/>
    </source>
</evidence>
<gene>
    <name evidence="2" type="ORF">FBF83_17435</name>
</gene>
<keyword evidence="2" id="KW-0489">Methyltransferase</keyword>
<dbReference type="OrthoDB" id="8385759at2"/>
<dbReference type="AlphaFoldDB" id="A0A4U1MDZ7"/>
<name>A0A4U1MDZ7_9BACL</name>
<proteinExistence type="predicted"/>
<dbReference type="SUPFAM" id="SSF53335">
    <property type="entry name" value="S-adenosyl-L-methionine-dependent methyltransferases"/>
    <property type="match status" value="1"/>
</dbReference>
<dbReference type="InterPro" id="IPR029063">
    <property type="entry name" value="SAM-dependent_MTases_sf"/>
</dbReference>
<sequence>MQNKVTKQNEKSWNQQTYEALLNRFGTPEEAATKLKANPVARLKSLMPFLPPLEGKNVANLMGSHGMKATAISLLGAKSTVIDFSYENERYAKELAEHCNVDLSYYVSDILKLGEQHDGRFDVVVMELGILHYFLDLQPLFNVVERLLMPGGTFVVQDFHPISTKLITSKGKKHKVDGNYFDPSIHQRGVAYEKHLENNTEENIVFQRKWTLGEIITAIANENLMIKQVVEEPNSKLHDRGIPKLFTVKATK</sequence>
<comment type="caution">
    <text evidence="2">The sequence shown here is derived from an EMBL/GenBank/DDBJ whole genome shotgun (WGS) entry which is preliminary data.</text>
</comment>
<dbReference type="GO" id="GO:0008757">
    <property type="term" value="F:S-adenosylmethionine-dependent methyltransferase activity"/>
    <property type="evidence" value="ECO:0007669"/>
    <property type="project" value="InterPro"/>
</dbReference>
<protein>
    <submittedName>
        <fullName evidence="2">Methyltransferase domain-containing protein</fullName>
    </submittedName>
</protein>
<dbReference type="InterPro" id="IPR013216">
    <property type="entry name" value="Methyltransf_11"/>
</dbReference>
<accession>A0A4U1MDZ7</accession>